<keyword evidence="3" id="KW-1185">Reference proteome</keyword>
<sequence length="248" mass="28017">MKFILPFLLVLSLTQSLPITDYENHTVVKFLKNDPLLYSSLAEEISKVKGLQKFLNNDHIDFNGLLNDENSHQIVINFLNKNLHHITKRQINFNNFLGSFLNVLDSFGQSIQSSLQSSFQQLVSTTITDIINRIQSSIFAGQPANFNDIVSVFLKNLKNILTNNVVNSVSDTFKQQALSTLELQFKELNKLLDDLKNGSVAPVQFISFLQKALGNLQNRLSQFVPNIADLITNQLLTLLDQILKAKLN</sequence>
<dbReference type="OrthoDB" id="10491113at2759"/>
<feature type="chain" id="PRO_5032689061" evidence="1">
    <location>
        <begin position="17"/>
        <end position="248"/>
    </location>
</feature>
<reference evidence="2" key="1">
    <citation type="submission" date="2021-02" db="EMBL/GenBank/DDBJ databases">
        <authorList>
            <person name="Nowell W R."/>
        </authorList>
    </citation>
    <scope>NUCLEOTIDE SEQUENCE</scope>
    <source>
        <strain evidence="2">Ploen Becks lab</strain>
    </source>
</reference>
<name>A0A813M3S8_9BILA</name>
<dbReference type="EMBL" id="CAJNOC010000015">
    <property type="protein sequence ID" value="CAF0706122.1"/>
    <property type="molecule type" value="Genomic_DNA"/>
</dbReference>
<dbReference type="Proteomes" id="UP000663879">
    <property type="component" value="Unassembled WGS sequence"/>
</dbReference>
<comment type="caution">
    <text evidence="2">The sequence shown here is derived from an EMBL/GenBank/DDBJ whole genome shotgun (WGS) entry which is preliminary data.</text>
</comment>
<gene>
    <name evidence="2" type="ORF">OXX778_LOCUS331</name>
</gene>
<keyword evidence="1" id="KW-0732">Signal</keyword>
<feature type="signal peptide" evidence="1">
    <location>
        <begin position="1"/>
        <end position="16"/>
    </location>
</feature>
<evidence type="ECO:0000313" key="3">
    <source>
        <dbReference type="Proteomes" id="UP000663879"/>
    </source>
</evidence>
<evidence type="ECO:0000256" key="1">
    <source>
        <dbReference type="SAM" id="SignalP"/>
    </source>
</evidence>
<evidence type="ECO:0000313" key="2">
    <source>
        <dbReference type="EMBL" id="CAF0706122.1"/>
    </source>
</evidence>
<dbReference type="AlphaFoldDB" id="A0A813M3S8"/>
<accession>A0A813M3S8</accession>
<proteinExistence type="predicted"/>
<organism evidence="2 3">
    <name type="scientific">Brachionus calyciflorus</name>
    <dbReference type="NCBI Taxonomy" id="104777"/>
    <lineage>
        <taxon>Eukaryota</taxon>
        <taxon>Metazoa</taxon>
        <taxon>Spiralia</taxon>
        <taxon>Gnathifera</taxon>
        <taxon>Rotifera</taxon>
        <taxon>Eurotatoria</taxon>
        <taxon>Monogononta</taxon>
        <taxon>Pseudotrocha</taxon>
        <taxon>Ploima</taxon>
        <taxon>Brachionidae</taxon>
        <taxon>Brachionus</taxon>
    </lineage>
</organism>
<protein>
    <submittedName>
        <fullName evidence="2">Uncharacterized protein</fullName>
    </submittedName>
</protein>